<sequence>MYHQLVFAQTGPGLAAGEQTAEVSTRRCLVSKFKLDKANVSRFRSRSVSLSLLDSTVTFLDLEEPLNSVIVPIA</sequence>
<dbReference type="AlphaFoldDB" id="A0A4C1XT42"/>
<accession>A0A4C1XT42</accession>
<evidence type="ECO:0000313" key="1">
    <source>
        <dbReference type="EMBL" id="GBP66223.1"/>
    </source>
</evidence>
<name>A0A4C1XT42_EUMVA</name>
<gene>
    <name evidence="1" type="ORF">EVAR_97175_1</name>
</gene>
<keyword evidence="2" id="KW-1185">Reference proteome</keyword>
<dbReference type="EMBL" id="BGZK01000951">
    <property type="protein sequence ID" value="GBP66223.1"/>
    <property type="molecule type" value="Genomic_DNA"/>
</dbReference>
<reference evidence="1 2" key="1">
    <citation type="journal article" date="2019" name="Commun. Biol.">
        <title>The bagworm genome reveals a unique fibroin gene that provides high tensile strength.</title>
        <authorList>
            <person name="Kono N."/>
            <person name="Nakamura H."/>
            <person name="Ohtoshi R."/>
            <person name="Tomita M."/>
            <person name="Numata K."/>
            <person name="Arakawa K."/>
        </authorList>
    </citation>
    <scope>NUCLEOTIDE SEQUENCE [LARGE SCALE GENOMIC DNA]</scope>
</reference>
<dbReference type="Proteomes" id="UP000299102">
    <property type="component" value="Unassembled WGS sequence"/>
</dbReference>
<organism evidence="1 2">
    <name type="scientific">Eumeta variegata</name>
    <name type="common">Bagworm moth</name>
    <name type="synonym">Eumeta japonica</name>
    <dbReference type="NCBI Taxonomy" id="151549"/>
    <lineage>
        <taxon>Eukaryota</taxon>
        <taxon>Metazoa</taxon>
        <taxon>Ecdysozoa</taxon>
        <taxon>Arthropoda</taxon>
        <taxon>Hexapoda</taxon>
        <taxon>Insecta</taxon>
        <taxon>Pterygota</taxon>
        <taxon>Neoptera</taxon>
        <taxon>Endopterygota</taxon>
        <taxon>Lepidoptera</taxon>
        <taxon>Glossata</taxon>
        <taxon>Ditrysia</taxon>
        <taxon>Tineoidea</taxon>
        <taxon>Psychidae</taxon>
        <taxon>Oiketicinae</taxon>
        <taxon>Eumeta</taxon>
    </lineage>
</organism>
<proteinExistence type="predicted"/>
<protein>
    <submittedName>
        <fullName evidence="1">Uncharacterized protein</fullName>
    </submittedName>
</protein>
<comment type="caution">
    <text evidence="1">The sequence shown here is derived from an EMBL/GenBank/DDBJ whole genome shotgun (WGS) entry which is preliminary data.</text>
</comment>
<evidence type="ECO:0000313" key="2">
    <source>
        <dbReference type="Proteomes" id="UP000299102"/>
    </source>
</evidence>